<sequence length="171" mass="19596">MDSSFLTESEIESINLWISKMEQKKIVDSDTKMKTISEAENTLALNYKRIGFGNNRIVYDLNNGFVLKVAISESGIQSNETEFNTYQNCPLILRVHLCPVEELGNGWIIMEKALNIVPDNEEYQHKVSGLQNKFLKSGIKANDMRIRNLRLSNDGKIIVIDYGAFKYTKRK</sequence>
<dbReference type="Proteomes" id="UP000234951">
    <property type="component" value="Unassembled WGS sequence"/>
</dbReference>
<reference evidence="2 4" key="2">
    <citation type="submission" date="2017-12" db="EMBL/GenBank/DDBJ databases">
        <title>Comparative Functional Genomics of Dry Heat Resistant strains isolated from the Viking Spacecraft.</title>
        <authorList>
            <person name="Seuylemezian A."/>
            <person name="Cooper K."/>
            <person name="Vaishampayan P."/>
        </authorList>
    </citation>
    <scope>NUCLEOTIDE SEQUENCE [LARGE SCALE GENOMIC DNA]</scope>
    <source>
        <strain evidence="2 4">ATCC 29669</strain>
    </source>
</reference>
<organism evidence="1 3">
    <name type="scientific">Bacillus canaveralius</name>
    <dbReference type="NCBI Taxonomy" id="1403243"/>
    <lineage>
        <taxon>Bacteria</taxon>
        <taxon>Bacillati</taxon>
        <taxon>Bacillota</taxon>
        <taxon>Bacilli</taxon>
        <taxon>Bacillales</taxon>
        <taxon>Bacillaceae</taxon>
        <taxon>Bacillus</taxon>
    </lineage>
</organism>
<keyword evidence="4" id="KW-1185">Reference proteome</keyword>
<proteinExistence type="predicted"/>
<comment type="caution">
    <text evidence="1">The sequence shown here is derived from an EMBL/GenBank/DDBJ whole genome shotgun (WGS) entry which is preliminary data.</text>
</comment>
<evidence type="ECO:0000313" key="2">
    <source>
        <dbReference type="EMBL" id="PLR95457.1"/>
    </source>
</evidence>
<dbReference type="EMBL" id="PGVA01000054">
    <property type="protein sequence ID" value="PLR80324.1"/>
    <property type="molecule type" value="Genomic_DNA"/>
</dbReference>
<evidence type="ECO:0000313" key="1">
    <source>
        <dbReference type="EMBL" id="PLR80324.1"/>
    </source>
</evidence>
<name>A0A2N5GHN3_9BACI</name>
<dbReference type="Proteomes" id="UP000235114">
    <property type="component" value="Unassembled WGS sequence"/>
</dbReference>
<accession>A0A2N5GHN3</accession>
<dbReference type="AlphaFoldDB" id="A0A2N5GHN3"/>
<evidence type="ECO:0000313" key="4">
    <source>
        <dbReference type="Proteomes" id="UP000235114"/>
    </source>
</evidence>
<gene>
    <name evidence="1" type="ORF">CU635_18590</name>
    <name evidence="2" type="ORF">CVD25_14645</name>
</gene>
<protein>
    <recommendedName>
        <fullName evidence="5">Protein kinase domain-containing protein</fullName>
    </recommendedName>
</protein>
<reference evidence="1 3" key="1">
    <citation type="submission" date="2017-11" db="EMBL/GenBank/DDBJ databases">
        <title>Comparitive Functional Genomics of Dry Heat Resistant strains isolated from the Viking Spacecraft.</title>
        <authorList>
            <person name="Seuylemezian A."/>
            <person name="Cooper K."/>
            <person name="Vaishampayan P."/>
        </authorList>
    </citation>
    <scope>NUCLEOTIDE SEQUENCE [LARGE SCALE GENOMIC DNA]</scope>
    <source>
        <strain evidence="1 3">M4.6</strain>
    </source>
</reference>
<dbReference type="EMBL" id="PGVD01000038">
    <property type="protein sequence ID" value="PLR95457.1"/>
    <property type="molecule type" value="Genomic_DNA"/>
</dbReference>
<evidence type="ECO:0000313" key="3">
    <source>
        <dbReference type="Proteomes" id="UP000234951"/>
    </source>
</evidence>
<evidence type="ECO:0008006" key="5">
    <source>
        <dbReference type="Google" id="ProtNLM"/>
    </source>
</evidence>